<dbReference type="InterPro" id="IPR016024">
    <property type="entry name" value="ARM-type_fold"/>
</dbReference>
<dbReference type="InterPro" id="IPR031780">
    <property type="entry name" value="FAM65_N"/>
</dbReference>
<proteinExistence type="inferred from homology"/>
<reference evidence="4 5" key="1">
    <citation type="submission" date="2015-01" db="EMBL/GenBank/DDBJ databases">
        <title>Evolution of Trichinella species and genotypes.</title>
        <authorList>
            <person name="Korhonen P.K."/>
            <person name="Edoardo P."/>
            <person name="Giuseppe L.R."/>
            <person name="Gasser R.B."/>
        </authorList>
    </citation>
    <scope>NUCLEOTIDE SEQUENCE [LARGE SCALE GENOMIC DNA]</scope>
    <source>
        <strain evidence="4">ISS13</strain>
    </source>
</reference>
<dbReference type="Gene3D" id="1.25.10.10">
    <property type="entry name" value="Leucine-rich Repeat Variant"/>
    <property type="match status" value="1"/>
</dbReference>
<dbReference type="Pfam" id="PF15903">
    <property type="entry name" value="PL48"/>
    <property type="match status" value="1"/>
</dbReference>
<evidence type="ECO:0000313" key="4">
    <source>
        <dbReference type="EMBL" id="KRY75907.1"/>
    </source>
</evidence>
<keyword evidence="2" id="KW-0812">Transmembrane</keyword>
<evidence type="ECO:0000259" key="3">
    <source>
        <dbReference type="Pfam" id="PF15903"/>
    </source>
</evidence>
<comment type="caution">
    <text evidence="4">The sequence shown here is derived from an EMBL/GenBank/DDBJ whole genome shotgun (WGS) entry which is preliminary data.</text>
</comment>
<dbReference type="PANTHER" id="PTHR15829:SF13">
    <property type="entry name" value="FAM65 N-TERMINAL DOMAIN-CONTAINING PROTEIN"/>
    <property type="match status" value="1"/>
</dbReference>
<dbReference type="SUPFAM" id="SSF48371">
    <property type="entry name" value="ARM repeat"/>
    <property type="match status" value="1"/>
</dbReference>
<evidence type="ECO:0000256" key="1">
    <source>
        <dbReference type="ARBA" id="ARBA00005744"/>
    </source>
</evidence>
<dbReference type="AlphaFoldDB" id="A0A0V1ESA9"/>
<keyword evidence="2" id="KW-0472">Membrane</keyword>
<dbReference type="PANTHER" id="PTHR15829">
    <property type="entry name" value="PROTEIN KINASE PKN/PRK1, EFFECTOR"/>
    <property type="match status" value="1"/>
</dbReference>
<feature type="transmembrane region" description="Helical" evidence="2">
    <location>
        <begin position="139"/>
        <end position="158"/>
    </location>
</feature>
<dbReference type="InterPro" id="IPR026136">
    <property type="entry name" value="RIPOR3"/>
</dbReference>
<dbReference type="EMBL" id="JYDR01000014">
    <property type="protein sequence ID" value="KRY75907.1"/>
    <property type="molecule type" value="Genomic_DNA"/>
</dbReference>
<dbReference type="InterPro" id="IPR011989">
    <property type="entry name" value="ARM-like"/>
</dbReference>
<feature type="domain" description="FAM65 N-terminal" evidence="3">
    <location>
        <begin position="161"/>
        <end position="392"/>
    </location>
</feature>
<accession>A0A0V1ESA9</accession>
<evidence type="ECO:0000313" key="5">
    <source>
        <dbReference type="Proteomes" id="UP000054632"/>
    </source>
</evidence>
<dbReference type="Proteomes" id="UP000054632">
    <property type="component" value="Unassembled WGS sequence"/>
</dbReference>
<comment type="similarity">
    <text evidence="1">Belongs to the RIPOR family.</text>
</comment>
<name>A0A0V1ESA9_TRIPS</name>
<organism evidence="4 5">
    <name type="scientific">Trichinella pseudospiralis</name>
    <name type="common">Parasitic roundworm</name>
    <dbReference type="NCBI Taxonomy" id="6337"/>
    <lineage>
        <taxon>Eukaryota</taxon>
        <taxon>Metazoa</taxon>
        <taxon>Ecdysozoa</taxon>
        <taxon>Nematoda</taxon>
        <taxon>Enoplea</taxon>
        <taxon>Dorylaimia</taxon>
        <taxon>Trichinellida</taxon>
        <taxon>Trichinellidae</taxon>
        <taxon>Trichinella</taxon>
    </lineage>
</organism>
<gene>
    <name evidence="4" type="primary">fam65c</name>
    <name evidence="4" type="ORF">T4A_11179</name>
</gene>
<evidence type="ECO:0000256" key="2">
    <source>
        <dbReference type="SAM" id="Phobius"/>
    </source>
</evidence>
<sequence>MNQHYTNGKMKIEVDYQHPHLQLVQNDCHSGNNSSHIQQRQTSTTPNIYPTAQLITGAEWQAIANNTIRSRTQNGYYEYSAEEIIGKPKEMIHNNTLPHLSNKNNNYFTNQLINENGDSYMHLNFLCTQMLNVLKLFKFILISICSLTLILFIYMQFFRDSIEFSKKQIDTMLTDHAADKNFSQLADYEILYQVKPAQHRLRQLQLQLIAIQELKGKYLNTLTMNRTAVKCELDKPARRTVQRLKKARNRFADITQDLAKLQAETEVYMGSLIFQPKGIVGFARITCGDEFELVIKHGSQKAKMRTKIGKDRVQIWNPSEAIFKCFLGEIFELKVYEIKSLGKRQLLDTYFYYVELICSQPTALTIDLKRSGTVKLYLVINWDPLDFSGKSHGNCGVHSVRWKSLTSFGRSKQSRPKSLISSFSPKDQRSTNIIRSASACGTVQTTAHIPRIKSQTNIAETSNTDPLLYTLDKMVYCSKQLLQKYPQLNNLYNTLHLLKLKIQESTMQCITSNNTNKPTDCIANRLSKMHMSDARTEDTLKTRVSSNRLSMHESSLRTLNSTVASDSFYHQSENTKSMCSMEAKLRESPFLNRITKASPSELRTTVRHHLVHVQLLIQQLDKVGPMKAKEAEALRKITEENQILKLITKLSDDHLCLPSVSDILGDLDTSVELQNIWLAACCKANRYLLPLLQLSNEISQLYGTTICSYYPGMLDKVMASMRHMLTDESTWLPHEVTVFQFVGFFKNQHLSVFMENLSHETWINEGLKSRNIKEIQITLDRLKQQNTLPPTNCLRYIAMLLVDEQSELYSASENYLHSINNNNNSTREEMINQYIGILEHDDPMSRRGACRALALLNAENAIELLVFLSSHDHNPMVRNEARNSLFNFGISKL</sequence>
<keyword evidence="2" id="KW-1133">Transmembrane helix</keyword>
<protein>
    <submittedName>
        <fullName evidence="4">Protein FAM65C</fullName>
    </submittedName>
</protein>